<reference evidence="4 5" key="1">
    <citation type="submission" date="2018-09" db="EMBL/GenBank/DDBJ databases">
        <title>Bacillus saliacetes sp. nov., isolated from Thai shrimp paste (Ka-pi).</title>
        <authorList>
            <person name="Daroonpunt R."/>
            <person name="Tanasupawat S."/>
            <person name="Yiamsombut S."/>
        </authorList>
    </citation>
    <scope>NUCLEOTIDE SEQUENCE [LARGE SCALE GENOMIC DNA]</scope>
    <source>
        <strain evidence="4 5">SKP7-4</strain>
    </source>
</reference>
<dbReference type="SUPFAM" id="SSF48452">
    <property type="entry name" value="TPR-like"/>
    <property type="match status" value="1"/>
</dbReference>
<dbReference type="Gene3D" id="1.25.40.10">
    <property type="entry name" value="Tetratricopeptide repeat domain"/>
    <property type="match status" value="2"/>
</dbReference>
<evidence type="ECO:0000256" key="1">
    <source>
        <dbReference type="ARBA" id="ARBA00009481"/>
    </source>
</evidence>
<evidence type="ECO:0000313" key="4">
    <source>
        <dbReference type="EMBL" id="RIW28055.1"/>
    </source>
</evidence>
<keyword evidence="4" id="KW-0808">Transferase</keyword>
<dbReference type="PANTHER" id="PTHR12526:SF595">
    <property type="entry name" value="BLL5217 PROTEIN"/>
    <property type="match status" value="1"/>
</dbReference>
<evidence type="ECO:0000313" key="5">
    <source>
        <dbReference type="Proteomes" id="UP000265801"/>
    </source>
</evidence>
<proteinExistence type="inferred from homology"/>
<dbReference type="CDD" id="cd03802">
    <property type="entry name" value="GT4_AviGT4-like"/>
    <property type="match status" value="1"/>
</dbReference>
<dbReference type="Pfam" id="PF00534">
    <property type="entry name" value="Glycos_transf_1"/>
    <property type="match status" value="1"/>
</dbReference>
<dbReference type="InterPro" id="IPR028098">
    <property type="entry name" value="Glyco_trans_4-like_N"/>
</dbReference>
<sequence>MRIVQVSTDTLPVPPPRYGGIQRLVHTLTEELINRGHEVFLFAPQGSISAGTVIPYQHTGPNPEAIQDFVKQHLPDNIDIIHDHTHFSLIDKLNLPVPTISNINININNSTFPKYPVYISRNALQEVGGNKGFFIYPGLTLSQYQYSEVKEDYLLFLAEVNYQKGIMHAIDIARQLNMKLIIAGPVYDKEFFAKNVEPAINESPAVSYIGEVGGNQKQELLKHAKCLLVPILFREPFGIVMIESLACGTPVMAYNNGSVSEVLGGFPELICNDKDEMIAKIQNAQFPDPKDMRRYIAQNFSTELMVDRYIELYERILNQQLPPVHDPESIIRSFEQNTKDGKTPSLESRFDYATALRNLNRLDRSIAAFESCTKEQGNLQIRALYELASLYQNQGRLDEAKDACFRSFHSGLPRAEFCCRLGYCFKQEKKTPEALFWFKLAAQLQKPQKPEEIYDDNCWTWIPHLELCVCYFNSGRFKEAAYHNEIAGKYKPNDRRILFNKELLEKYQ</sequence>
<gene>
    <name evidence="4" type="ORF">D3H55_22280</name>
</gene>
<comment type="similarity">
    <text evidence="1">Belongs to the glycosyltransferase group 1 family. Glycosyltransferase 4 subfamily.</text>
</comment>
<dbReference type="InterPro" id="IPR019734">
    <property type="entry name" value="TPR_rpt"/>
</dbReference>
<protein>
    <submittedName>
        <fullName evidence="4">Glycosyltransferase</fullName>
    </submittedName>
</protein>
<dbReference type="Pfam" id="PF13181">
    <property type="entry name" value="TPR_8"/>
    <property type="match status" value="1"/>
</dbReference>
<keyword evidence="5" id="KW-1185">Reference proteome</keyword>
<dbReference type="GO" id="GO:0016757">
    <property type="term" value="F:glycosyltransferase activity"/>
    <property type="evidence" value="ECO:0007669"/>
    <property type="project" value="InterPro"/>
</dbReference>
<evidence type="ECO:0000259" key="2">
    <source>
        <dbReference type="Pfam" id="PF00534"/>
    </source>
</evidence>
<dbReference type="OrthoDB" id="9795068at2"/>
<comment type="caution">
    <text evidence="4">The sequence shown here is derived from an EMBL/GenBank/DDBJ whole genome shotgun (WGS) entry which is preliminary data.</text>
</comment>
<dbReference type="RefSeq" id="WP_119549521.1">
    <property type="nucleotide sequence ID" value="NZ_QXIR01000048.1"/>
</dbReference>
<name>A0A3A1QSE1_9BACI</name>
<organism evidence="4 5">
    <name type="scientific">Bacillus salacetis</name>
    <dbReference type="NCBI Taxonomy" id="2315464"/>
    <lineage>
        <taxon>Bacteria</taxon>
        <taxon>Bacillati</taxon>
        <taxon>Bacillota</taxon>
        <taxon>Bacilli</taxon>
        <taxon>Bacillales</taxon>
        <taxon>Bacillaceae</taxon>
        <taxon>Bacillus</taxon>
    </lineage>
</organism>
<dbReference type="Gene3D" id="3.40.50.2000">
    <property type="entry name" value="Glycogen Phosphorylase B"/>
    <property type="match status" value="2"/>
</dbReference>
<dbReference type="SUPFAM" id="SSF53756">
    <property type="entry name" value="UDP-Glycosyltransferase/glycogen phosphorylase"/>
    <property type="match status" value="1"/>
</dbReference>
<dbReference type="EMBL" id="QXIR01000048">
    <property type="protein sequence ID" value="RIW28055.1"/>
    <property type="molecule type" value="Genomic_DNA"/>
</dbReference>
<dbReference type="PANTHER" id="PTHR12526">
    <property type="entry name" value="GLYCOSYLTRANSFERASE"/>
    <property type="match status" value="1"/>
</dbReference>
<evidence type="ECO:0000259" key="3">
    <source>
        <dbReference type="Pfam" id="PF13439"/>
    </source>
</evidence>
<dbReference type="InterPro" id="IPR001296">
    <property type="entry name" value="Glyco_trans_1"/>
</dbReference>
<feature type="domain" description="Glycosyltransferase subfamily 4-like N-terminal" evidence="3">
    <location>
        <begin position="18"/>
        <end position="90"/>
    </location>
</feature>
<feature type="domain" description="Glycosyl transferase family 1" evidence="2">
    <location>
        <begin position="149"/>
        <end position="267"/>
    </location>
</feature>
<dbReference type="Proteomes" id="UP000265801">
    <property type="component" value="Unassembled WGS sequence"/>
</dbReference>
<dbReference type="Pfam" id="PF13439">
    <property type="entry name" value="Glyco_transf_4"/>
    <property type="match status" value="1"/>
</dbReference>
<dbReference type="AlphaFoldDB" id="A0A3A1QSE1"/>
<accession>A0A3A1QSE1</accession>
<dbReference type="InterPro" id="IPR011990">
    <property type="entry name" value="TPR-like_helical_dom_sf"/>
</dbReference>